<keyword evidence="3" id="KW-1185">Reference proteome</keyword>
<accession>A0A1C6SZ75</accession>
<dbReference type="STRING" id="145857.GA0070616_5071"/>
<protein>
    <submittedName>
        <fullName evidence="2">Phosphopantetheine attachment site</fullName>
    </submittedName>
</protein>
<dbReference type="InterPro" id="IPR036736">
    <property type="entry name" value="ACP-like_sf"/>
</dbReference>
<dbReference type="AlphaFoldDB" id="A0A1C6SZ75"/>
<reference evidence="2 3" key="1">
    <citation type="submission" date="2016-06" db="EMBL/GenBank/DDBJ databases">
        <authorList>
            <person name="Kjaerup R.B."/>
            <person name="Dalgaard T.S."/>
            <person name="Juul-Madsen H.R."/>
        </authorList>
    </citation>
    <scope>NUCLEOTIDE SEQUENCE [LARGE SCALE GENOMIC DNA]</scope>
    <source>
        <strain evidence="2 3">DSM 43818</strain>
    </source>
</reference>
<feature type="domain" description="Carrier" evidence="1">
    <location>
        <begin position="1"/>
        <end position="78"/>
    </location>
</feature>
<gene>
    <name evidence="2" type="ORF">GA0070616_5071</name>
</gene>
<dbReference type="InterPro" id="IPR009081">
    <property type="entry name" value="PP-bd_ACP"/>
</dbReference>
<evidence type="ECO:0000313" key="3">
    <source>
        <dbReference type="Proteomes" id="UP000199699"/>
    </source>
</evidence>
<sequence>MPTHRRHIAELVSQATEGVVGVEDALAGESLVVLGVDSLGLLRLVDAIEQTYGVEIDLYGAVGLDTVDDIAAAVARAAEVDPADA</sequence>
<dbReference type="Pfam" id="PF00550">
    <property type="entry name" value="PP-binding"/>
    <property type="match status" value="1"/>
</dbReference>
<evidence type="ECO:0000313" key="2">
    <source>
        <dbReference type="EMBL" id="SCL34837.1"/>
    </source>
</evidence>
<dbReference type="Gene3D" id="1.10.1200.10">
    <property type="entry name" value="ACP-like"/>
    <property type="match status" value="1"/>
</dbReference>
<proteinExistence type="predicted"/>
<dbReference type="RefSeq" id="WP_091088161.1">
    <property type="nucleotide sequence ID" value="NZ_FMHT01000003.1"/>
</dbReference>
<dbReference type="PROSITE" id="PS50075">
    <property type="entry name" value="CARRIER"/>
    <property type="match status" value="1"/>
</dbReference>
<evidence type="ECO:0000259" key="1">
    <source>
        <dbReference type="PROSITE" id="PS50075"/>
    </source>
</evidence>
<dbReference type="Proteomes" id="UP000199699">
    <property type="component" value="Unassembled WGS sequence"/>
</dbReference>
<name>A0A1C6SZ75_9ACTN</name>
<dbReference type="EMBL" id="FMHT01000003">
    <property type="protein sequence ID" value="SCL34837.1"/>
    <property type="molecule type" value="Genomic_DNA"/>
</dbReference>
<organism evidence="2 3">
    <name type="scientific">Micromonospora nigra</name>
    <dbReference type="NCBI Taxonomy" id="145857"/>
    <lineage>
        <taxon>Bacteria</taxon>
        <taxon>Bacillati</taxon>
        <taxon>Actinomycetota</taxon>
        <taxon>Actinomycetes</taxon>
        <taxon>Micromonosporales</taxon>
        <taxon>Micromonosporaceae</taxon>
        <taxon>Micromonospora</taxon>
    </lineage>
</organism>
<dbReference type="SUPFAM" id="SSF47336">
    <property type="entry name" value="ACP-like"/>
    <property type="match status" value="1"/>
</dbReference>